<accession>A0ACC2RA80</accession>
<keyword evidence="2" id="KW-1185">Reference proteome</keyword>
<sequence length="516" mass="58212">MMRAVEVYVIITVTLMTTLGLPKTCLRYCDLPPENSSDSPVCNCSHQNAANTPIATSKHITTPAQISDSGTNYDPLKPFLSRNTSSDEQTLHMLSNNAILKSKQNTTKDLITAVEPLAEQDNYDENVSKSANQFKTSDTDFQKLIDESKQLPLQLYLDIDINSENNNKPQLEELKKMFKNFQNAEKNLSECINLHIYILSKYIDNINKTNINWGRNVKHDNLSNFQELTEIQSKCDQPANIIKQSIYQINQILSREDQTSEVNQDEEDIVYTTNSYTRSGETTAKEVENVKTSDMNHLKNGNNNNDVTKTVDTIRKTDNVFNKNYSSHNLLDDNDNDISWTSSSYEDSTVYDKINLAATTEPIDNGNPGISSNTDRILISEKDMKIPRITTKELSNGTIVSVVDGYEQVPNSDFILLDKTKSDRDHNVPLTNETISNPDLLNSNSDKTVPSDIVNIHGNLYFSFGKKQIPARFIQQSDGELDVAIDGFSMCDQILEYNTTNFMNSLCKCIIHKNCT</sequence>
<evidence type="ECO:0000313" key="2">
    <source>
        <dbReference type="Proteomes" id="UP001231649"/>
    </source>
</evidence>
<dbReference type="Proteomes" id="UP001231649">
    <property type="component" value="Chromosome 1"/>
</dbReference>
<comment type="caution">
    <text evidence="1">The sequence shown here is derived from an EMBL/GenBank/DDBJ whole genome shotgun (WGS) entry which is preliminary data.</text>
</comment>
<dbReference type="EMBL" id="CM056777">
    <property type="protein sequence ID" value="KAJ8737655.1"/>
    <property type="molecule type" value="Genomic_DNA"/>
</dbReference>
<reference evidence="1" key="1">
    <citation type="submission" date="2023-03" db="EMBL/GenBank/DDBJ databases">
        <title>Chromosome-level genomes of two armyworms, Mythimna separata and Mythimna loreyi, provide insights into the biosynthesis and reception of sex pheromones.</title>
        <authorList>
            <person name="Zhao H."/>
        </authorList>
    </citation>
    <scope>NUCLEOTIDE SEQUENCE</scope>
    <source>
        <strain evidence="1">BeijingLab</strain>
    </source>
</reference>
<protein>
    <submittedName>
        <fullName evidence="1">Uncharacterized protein</fullName>
    </submittedName>
</protein>
<proteinExistence type="predicted"/>
<evidence type="ECO:0000313" key="1">
    <source>
        <dbReference type="EMBL" id="KAJ8737655.1"/>
    </source>
</evidence>
<name>A0ACC2RA80_9NEOP</name>
<gene>
    <name evidence="1" type="ORF">PYW08_000250</name>
</gene>
<organism evidence="1 2">
    <name type="scientific">Mythimna loreyi</name>
    <dbReference type="NCBI Taxonomy" id="667449"/>
    <lineage>
        <taxon>Eukaryota</taxon>
        <taxon>Metazoa</taxon>
        <taxon>Ecdysozoa</taxon>
        <taxon>Arthropoda</taxon>
        <taxon>Hexapoda</taxon>
        <taxon>Insecta</taxon>
        <taxon>Pterygota</taxon>
        <taxon>Neoptera</taxon>
        <taxon>Endopterygota</taxon>
        <taxon>Lepidoptera</taxon>
        <taxon>Glossata</taxon>
        <taxon>Ditrysia</taxon>
        <taxon>Noctuoidea</taxon>
        <taxon>Noctuidae</taxon>
        <taxon>Noctuinae</taxon>
        <taxon>Hadenini</taxon>
        <taxon>Mythimna</taxon>
    </lineage>
</organism>